<proteinExistence type="predicted"/>
<organism evidence="1 2">
    <name type="scientific">Methanocella paludicola (strain DSM 17711 / JCM 13418 / NBRC 101707 / SANAE)</name>
    <dbReference type="NCBI Taxonomy" id="304371"/>
    <lineage>
        <taxon>Archaea</taxon>
        <taxon>Methanobacteriati</taxon>
        <taxon>Methanobacteriota</taxon>
        <taxon>Stenosarchaea group</taxon>
        <taxon>Methanomicrobia</taxon>
        <taxon>Methanocellales</taxon>
        <taxon>Methanocellaceae</taxon>
        <taxon>Methanocella</taxon>
    </lineage>
</organism>
<keyword evidence="2" id="KW-1185">Reference proteome</keyword>
<dbReference type="PANTHER" id="PTHR43694">
    <property type="entry name" value="RIBONUCLEASE J"/>
    <property type="match status" value="1"/>
</dbReference>
<dbReference type="RefSeq" id="WP_012900337.1">
    <property type="nucleotide sequence ID" value="NC_013665.1"/>
</dbReference>
<dbReference type="KEGG" id="mpd:MCP_1586"/>
<dbReference type="InterPro" id="IPR036866">
    <property type="entry name" value="RibonucZ/Hydroxyglut_hydro"/>
</dbReference>
<dbReference type="AlphaFoldDB" id="D1YYY6"/>
<evidence type="ECO:0000313" key="2">
    <source>
        <dbReference type="Proteomes" id="UP000001882"/>
    </source>
</evidence>
<dbReference type="Gene3D" id="3.60.15.10">
    <property type="entry name" value="Ribonuclease Z/Hydroxyacylglutathione hydrolase-like"/>
    <property type="match status" value="2"/>
</dbReference>
<dbReference type="GeneID" id="8681507"/>
<dbReference type="SUPFAM" id="SSF56281">
    <property type="entry name" value="Metallo-hydrolase/oxidoreductase"/>
    <property type="match status" value="1"/>
</dbReference>
<dbReference type="InParanoid" id="D1YYY6"/>
<dbReference type="EMBL" id="AP011532">
    <property type="protein sequence ID" value="BAI61658.1"/>
    <property type="molecule type" value="Genomic_DNA"/>
</dbReference>
<dbReference type="Proteomes" id="UP000001882">
    <property type="component" value="Chromosome"/>
</dbReference>
<dbReference type="PANTHER" id="PTHR43694:SF1">
    <property type="entry name" value="RIBONUCLEASE J"/>
    <property type="match status" value="1"/>
</dbReference>
<dbReference type="PATRIC" id="fig|304371.9.peg.1622"/>
<dbReference type="OrthoDB" id="40950at2157"/>
<reference evidence="1 2" key="2">
    <citation type="journal article" date="2008" name="Int. J. Syst. Evol. Microbiol.">
        <title>Methanocella paludicola gen. nov., sp. nov., a methane-producing archaeon, the first isolate of the lineage 'Rice Cluster I', and proposal of the new archaeal order Methanocellales ord. nov.</title>
        <authorList>
            <person name="Sakai S."/>
            <person name="Imachi H."/>
            <person name="Hanada S."/>
            <person name="Ohashi A."/>
            <person name="Harada H."/>
            <person name="Kamagata Y."/>
        </authorList>
    </citation>
    <scope>NUCLEOTIDE SEQUENCE [LARGE SCALE GENOMIC DNA]</scope>
    <source>
        <strain evidence="2">DSM 17711 / JCM 13418 / NBRC 101707 / SANAE</strain>
    </source>
</reference>
<sequence>MAAITIYDGAESIGGNKIYVEDNQRGVFLDFGMNYARRSAFFVDFLNERAVRGIHDMLYLDIIPRINVYRQDLLTSDVEPLIKSYPKVSPEAVLLSHAHTDHNGNIGLLDHGIPVVASATSIAIMKAMRDIKSSGLGGDIAYSTLREKDKNNSNLLKTEGSKYQGRQFCYAGKCNPELSEFISDKPGSGGRNAKKLDGCGLEALGKKELPFEIKPFEVNHSIYGAMAYTLRSNNTSLAYTGDFRIGDNAKQLPDFIKEAKNSSVLIIEGTRTGRSGDMDVTETNVYDTCKATSDDVKGIIIADFSARNFERLEIFKRIAREIGRQLVITAKDAYYLYAIGCAAGTCSTDGLLVYDELKDKKACKYETETLAQDCPVEYVRNHEIKDNPDGYILCMSFYDIKQLLDIEPRGGAYIYSSSEAYSEEQEIDFEKLKNWLELFSIEPHGFTFDNGKPKFIKGFHASGHATGEELERVIDAVDPDVLIPVHTQNNGWFKEKWEQTRLVKNGETIEI</sequence>
<dbReference type="STRING" id="304371.MCP_1586"/>
<name>D1YYY6_METPS</name>
<gene>
    <name evidence="1" type="ordered locus">MCP_1586</name>
</gene>
<reference evidence="1 2" key="1">
    <citation type="journal article" date="2007" name="Appl. Environ. Microbiol.">
        <title>Isolation of key methanogens for global methane emission from rice paddy fields: a novel isolate affiliated with the clone cluster rice cluster I.</title>
        <authorList>
            <person name="Sakai S."/>
            <person name="Imachi H."/>
            <person name="Sekiguchi Y."/>
            <person name="Ohashi A."/>
            <person name="Harada H."/>
            <person name="Kamagata Y."/>
        </authorList>
    </citation>
    <scope>NUCLEOTIDE SEQUENCE [LARGE SCALE GENOMIC DNA]</scope>
    <source>
        <strain evidence="2">DSM 17711 / JCM 13418 / NBRC 101707 / SANAE</strain>
    </source>
</reference>
<protein>
    <submittedName>
        <fullName evidence="1">Uncharacterized protein</fullName>
    </submittedName>
</protein>
<evidence type="ECO:0000313" key="1">
    <source>
        <dbReference type="EMBL" id="BAI61658.1"/>
    </source>
</evidence>
<dbReference type="eggNOG" id="arCOG00547">
    <property type="taxonomic scope" value="Archaea"/>
</dbReference>
<reference evidence="2" key="3">
    <citation type="journal article" date="2011" name="PLoS ONE">
        <title>Genome sequence of a mesophilic hydrogenotrophic methanogen Methanocella paludicola, the first cultivated representative of the order Methanocellales.</title>
        <authorList>
            <person name="Sakai S."/>
            <person name="Takaki Y."/>
            <person name="Shimamura S."/>
            <person name="Sekine M."/>
            <person name="Tajima T."/>
            <person name="Kosugi H."/>
            <person name="Ichikawa N."/>
            <person name="Tasumi E."/>
            <person name="Hiraki A.T."/>
            <person name="Shimizu A."/>
            <person name="Kato Y."/>
            <person name="Nishiko R."/>
            <person name="Mori K."/>
            <person name="Fujita N."/>
            <person name="Imachi H."/>
            <person name="Takai K."/>
        </authorList>
    </citation>
    <scope>NUCLEOTIDE SEQUENCE [LARGE SCALE GENOMIC DNA]</scope>
    <source>
        <strain evidence="2">DSM 17711 / JCM 13418 / NBRC 101707 / SANAE</strain>
    </source>
</reference>
<accession>D1YYY6</accession>